<gene>
    <name evidence="2" type="ORF">CJ199_08055</name>
</gene>
<evidence type="ECO:0000256" key="1">
    <source>
        <dbReference type="SAM" id="Phobius"/>
    </source>
</evidence>
<dbReference type="AlphaFoldDB" id="A0A2N6VLL0"/>
<dbReference type="OrthoDB" id="9825336at2"/>
<keyword evidence="1" id="KW-0812">Transmembrane</keyword>
<comment type="caution">
    <text evidence="2">The sequence shown here is derived from an EMBL/GenBank/DDBJ whole genome shotgun (WGS) entry which is preliminary data.</text>
</comment>
<dbReference type="RefSeq" id="WP_102238983.1">
    <property type="nucleotide sequence ID" value="NZ_PNHK01000003.1"/>
</dbReference>
<organism evidence="2 3">
    <name type="scientific">Brevibacterium paucivorans</name>
    <dbReference type="NCBI Taxonomy" id="170994"/>
    <lineage>
        <taxon>Bacteria</taxon>
        <taxon>Bacillati</taxon>
        <taxon>Actinomycetota</taxon>
        <taxon>Actinomycetes</taxon>
        <taxon>Micrococcales</taxon>
        <taxon>Brevibacteriaceae</taxon>
        <taxon>Brevibacterium</taxon>
    </lineage>
</organism>
<dbReference type="Proteomes" id="UP000235598">
    <property type="component" value="Unassembled WGS sequence"/>
</dbReference>
<name>A0A2N6VLL0_9MICO</name>
<evidence type="ECO:0000313" key="2">
    <source>
        <dbReference type="EMBL" id="PMD05042.1"/>
    </source>
</evidence>
<protein>
    <submittedName>
        <fullName evidence="2">Uncharacterized protein</fullName>
    </submittedName>
</protein>
<keyword evidence="1" id="KW-1133">Transmembrane helix</keyword>
<feature type="transmembrane region" description="Helical" evidence="1">
    <location>
        <begin position="14"/>
        <end position="34"/>
    </location>
</feature>
<accession>A0A2N6VLL0</accession>
<sequence length="173" mass="19303">MFDSHFFPPGGPPYGFFFVMLAILAVGFLGMFMITRMRKGTKRVFRTGGLPGRITGATVTAKRVATSDTMGKEPYLALHIEYFEDGRTHSITQPPAYNLTMVDKVRKQFVDHGRYNLGHNPKNGVAPLKISDPTQKDRAEKTIANGGSYEFTLEHPIPISVFKHGNDVDWQVA</sequence>
<evidence type="ECO:0000313" key="3">
    <source>
        <dbReference type="Proteomes" id="UP000235598"/>
    </source>
</evidence>
<reference evidence="2 3" key="1">
    <citation type="submission" date="2017-09" db="EMBL/GenBank/DDBJ databases">
        <title>Bacterial strain isolated from the female urinary microbiota.</title>
        <authorList>
            <person name="Thomas-White K."/>
            <person name="Kumar N."/>
            <person name="Forster S."/>
            <person name="Putonti C."/>
            <person name="Lawley T."/>
            <person name="Wolfe A.J."/>
        </authorList>
    </citation>
    <scope>NUCLEOTIDE SEQUENCE [LARGE SCALE GENOMIC DNA]</scope>
    <source>
        <strain evidence="2 3">UMB1301</strain>
    </source>
</reference>
<proteinExistence type="predicted"/>
<dbReference type="EMBL" id="PNHK01000003">
    <property type="protein sequence ID" value="PMD05042.1"/>
    <property type="molecule type" value="Genomic_DNA"/>
</dbReference>
<keyword evidence="1" id="KW-0472">Membrane</keyword>